<sequence length="140" mass="15899">MSDKSSRFPSISSDDTTCYPKEVSIILTILSKPDEHPLIVSISPYPPRPVDRDVYRPYDDHPFIGLGDNLTSGTKYELWKGNQVLVQTKEQASQEEGEGLIVFVPYLSLRMTGLKVDGKSWPARMIGLDRILPPRLRRIR</sequence>
<accession>A0AAX4K7G8</accession>
<dbReference type="GeneID" id="91098951"/>
<dbReference type="Proteomes" id="UP001358614">
    <property type="component" value="Chromosome 1"/>
</dbReference>
<evidence type="ECO:0000313" key="2">
    <source>
        <dbReference type="Proteomes" id="UP001358614"/>
    </source>
</evidence>
<protein>
    <submittedName>
        <fullName evidence="1">Uncharacterized protein</fullName>
    </submittedName>
</protein>
<proteinExistence type="predicted"/>
<dbReference type="AlphaFoldDB" id="A0AAX4K7G8"/>
<organism evidence="1 2">
    <name type="scientific">Kwoniella europaea PYCC6329</name>
    <dbReference type="NCBI Taxonomy" id="1423913"/>
    <lineage>
        <taxon>Eukaryota</taxon>
        <taxon>Fungi</taxon>
        <taxon>Dikarya</taxon>
        <taxon>Basidiomycota</taxon>
        <taxon>Agaricomycotina</taxon>
        <taxon>Tremellomycetes</taxon>
        <taxon>Tremellales</taxon>
        <taxon>Cryptococcaceae</taxon>
        <taxon>Kwoniella</taxon>
    </lineage>
</organism>
<dbReference type="EMBL" id="CP144089">
    <property type="protein sequence ID" value="WWD02109.1"/>
    <property type="molecule type" value="Genomic_DNA"/>
</dbReference>
<dbReference type="RefSeq" id="XP_066080076.1">
    <property type="nucleotide sequence ID" value="XM_066223979.1"/>
</dbReference>
<name>A0AAX4K7G8_9TREE</name>
<evidence type="ECO:0000313" key="1">
    <source>
        <dbReference type="EMBL" id="WWD02109.1"/>
    </source>
</evidence>
<gene>
    <name evidence="1" type="ORF">V865_000147</name>
</gene>
<dbReference type="KEGG" id="ker:91098951"/>
<reference evidence="1 2" key="1">
    <citation type="submission" date="2024-01" db="EMBL/GenBank/DDBJ databases">
        <title>Comparative genomics of Cryptococcus and Kwoniella reveals pathogenesis evolution and contrasting modes of karyotype evolution via chromosome fusion or intercentromeric recombination.</title>
        <authorList>
            <person name="Coelho M.A."/>
            <person name="David-Palma M."/>
            <person name="Shea T."/>
            <person name="Bowers K."/>
            <person name="McGinley-Smith S."/>
            <person name="Mohammad A.W."/>
            <person name="Gnirke A."/>
            <person name="Yurkov A.M."/>
            <person name="Nowrousian M."/>
            <person name="Sun S."/>
            <person name="Cuomo C.A."/>
            <person name="Heitman J."/>
        </authorList>
    </citation>
    <scope>NUCLEOTIDE SEQUENCE [LARGE SCALE GENOMIC DNA]</scope>
    <source>
        <strain evidence="1 2">PYCC6329</strain>
    </source>
</reference>
<keyword evidence="2" id="KW-1185">Reference proteome</keyword>